<organism evidence="5 6">
    <name type="scientific">Curvularia kusanoi</name>
    <name type="common">Cochliobolus kusanoi</name>
    <dbReference type="NCBI Taxonomy" id="90978"/>
    <lineage>
        <taxon>Eukaryota</taxon>
        <taxon>Fungi</taxon>
        <taxon>Dikarya</taxon>
        <taxon>Ascomycota</taxon>
        <taxon>Pezizomycotina</taxon>
        <taxon>Dothideomycetes</taxon>
        <taxon>Pleosporomycetidae</taxon>
        <taxon>Pleosporales</taxon>
        <taxon>Pleosporineae</taxon>
        <taxon>Pleosporaceae</taxon>
        <taxon>Curvularia</taxon>
    </lineage>
</organism>
<evidence type="ECO:0000256" key="2">
    <source>
        <dbReference type="SAM" id="Phobius"/>
    </source>
</evidence>
<dbReference type="InterPro" id="IPR003609">
    <property type="entry name" value="Pan_app"/>
</dbReference>
<dbReference type="OrthoDB" id="10645525at2759"/>
<feature type="compositionally biased region" description="Low complexity" evidence="1">
    <location>
        <begin position="483"/>
        <end position="516"/>
    </location>
</feature>
<name>A0A9P4WBN7_CURKU</name>
<keyword evidence="2" id="KW-0812">Transmembrane</keyword>
<dbReference type="Gene3D" id="3.50.4.10">
    <property type="entry name" value="Hepatocyte Growth Factor"/>
    <property type="match status" value="1"/>
</dbReference>
<evidence type="ECO:0000256" key="3">
    <source>
        <dbReference type="SAM" id="SignalP"/>
    </source>
</evidence>
<dbReference type="Pfam" id="PF14295">
    <property type="entry name" value="PAN_4"/>
    <property type="match status" value="1"/>
</dbReference>
<evidence type="ECO:0000256" key="1">
    <source>
        <dbReference type="SAM" id="MobiDB-lite"/>
    </source>
</evidence>
<feature type="transmembrane region" description="Helical" evidence="2">
    <location>
        <begin position="693"/>
        <end position="711"/>
    </location>
</feature>
<feature type="compositionally biased region" description="Polar residues" evidence="1">
    <location>
        <begin position="467"/>
        <end position="482"/>
    </location>
</feature>
<proteinExistence type="predicted"/>
<evidence type="ECO:0000313" key="6">
    <source>
        <dbReference type="Proteomes" id="UP000801428"/>
    </source>
</evidence>
<feature type="region of interest" description="Disordered" evidence="1">
    <location>
        <begin position="462"/>
        <end position="540"/>
    </location>
</feature>
<feature type="transmembrane region" description="Helical" evidence="2">
    <location>
        <begin position="723"/>
        <end position="743"/>
    </location>
</feature>
<keyword evidence="2" id="KW-1133">Transmembrane helix</keyword>
<evidence type="ECO:0000313" key="5">
    <source>
        <dbReference type="EMBL" id="KAF3003781.1"/>
    </source>
</evidence>
<sequence length="794" mass="85623">MAASILLQSILMLLLLGSSSSGVAASPVGSKNDTASFSGSLTGDVSDTSPTGSWCTFAQGEIYKELITHCGLDFYGGDVGNFRVYDVDQCAELCDITPDCIAVSYQKSESGELKGRCWLKNEITSTQRFDSSILGMHKKDISYTAPDWLEPKTASHARAHAVVPLEWSPTPLTSAPRDTNVSTTCSSSASTAYGIPSGYSSSETLSDSGISSSWMTTSIFAGPSSGYDTVHTCYSPGCLSIATPLSPSPSSSSQYSSPVVTYWSTAIPLGASTKDPTSSMVEVTKSINTKGTSTQYPTVSLDHSWTSASSWSNTVTTSKYSSGYGQTFDVTTSTTWTTRHVTDEVTTTTVVYRPASTKSSVHAIYSTLSATSTSKAFMSTVEPSRQTSHYSTGASGSKTTKSPVPIISSAQTTFSTLWTTVVFTDESTTTTVVYRPASTKTSTPAIPPAKTASTTTTTITSTIHVPPSTQTPASTSKVSSQYSRSSTGATRATSSGFWMPSTTTSYHTKSTPTTSPVHFPQWPSPANSPTPSSEPQVEQHPLHGFCCSEQDDGIHSDYHSPKPNAEDHYVLHPRPDAVKDADADADAYSLCSSRDAVKDAHGLCPTRNDDAEDNVCCIYPRRGAGDNAHTAWFDAADYADSLCTGGAGDCVPLLPGPRHCCGLHHDECDAVWAWIWIWIWDRRGRGVDSIYTAWNYVHVYVYAACIFYLFWGEVFWIWKAFVVGESLVVGSAFFIVVINTFVLNSPPADHKVPDCGGDMDGEAVRSIVGDGVWWCVEGWWMWWCVLGCYWQQRF</sequence>
<feature type="region of interest" description="Disordered" evidence="1">
    <location>
        <begin position="383"/>
        <end position="403"/>
    </location>
</feature>
<gene>
    <name evidence="5" type="ORF">E8E13_010085</name>
</gene>
<keyword evidence="3" id="KW-0732">Signal</keyword>
<dbReference type="EMBL" id="SWKU01000009">
    <property type="protein sequence ID" value="KAF3003781.1"/>
    <property type="molecule type" value="Genomic_DNA"/>
</dbReference>
<dbReference type="AlphaFoldDB" id="A0A9P4WBN7"/>
<dbReference type="Proteomes" id="UP000801428">
    <property type="component" value="Unassembled WGS sequence"/>
</dbReference>
<feature type="chain" id="PRO_5040202243" description="Apple domain-containing protein" evidence="3">
    <location>
        <begin position="26"/>
        <end position="794"/>
    </location>
</feature>
<keyword evidence="6" id="KW-1185">Reference proteome</keyword>
<accession>A0A9P4WBN7</accession>
<evidence type="ECO:0000259" key="4">
    <source>
        <dbReference type="Pfam" id="PF14295"/>
    </source>
</evidence>
<protein>
    <recommendedName>
        <fullName evidence="4">Apple domain-containing protein</fullName>
    </recommendedName>
</protein>
<keyword evidence="2" id="KW-0472">Membrane</keyword>
<comment type="caution">
    <text evidence="5">The sequence shown here is derived from an EMBL/GenBank/DDBJ whole genome shotgun (WGS) entry which is preliminary data.</text>
</comment>
<feature type="compositionally biased region" description="Low complexity" evidence="1">
    <location>
        <begin position="391"/>
        <end position="402"/>
    </location>
</feature>
<feature type="signal peptide" evidence="3">
    <location>
        <begin position="1"/>
        <end position="25"/>
    </location>
</feature>
<feature type="domain" description="Apple" evidence="4">
    <location>
        <begin position="73"/>
        <end position="120"/>
    </location>
</feature>
<reference evidence="5" key="1">
    <citation type="submission" date="2019-04" db="EMBL/GenBank/DDBJ databases">
        <title>Sequencing of skin fungus with MAO and IRED activity.</title>
        <authorList>
            <person name="Marsaioli A.J."/>
            <person name="Bonatto J.M.C."/>
            <person name="Reis Junior O."/>
        </authorList>
    </citation>
    <scope>NUCLEOTIDE SEQUENCE</scope>
    <source>
        <strain evidence="5">30M1</strain>
    </source>
</reference>